<reference evidence="11" key="1">
    <citation type="submission" date="2022-01" db="EMBL/GenBank/DDBJ databases">
        <authorList>
            <person name="King R."/>
        </authorList>
    </citation>
    <scope>NUCLEOTIDE SEQUENCE</scope>
</reference>
<sequence>MGYAEIFFAGLCLNATCDVDLDNVTTSVPSYFQLKFAELEEELKTETLVLTTIQNGELSGYQKIGDDLVGNGIAFDIIQILQNKYKFNYTIVLPEDETFLGASNQRTAKRLLEKEEVDMAVAFLPIIESIRNEIVYSTSFDVAEWVVLMNRPKESATGSGLLAPFTTEVWIMIIFSILTVGPLIFLMVLIRARLCKNDDSDVYSLSTCLWFVYGALLKQGSTVNPRTDTSRLLFSTWWLFILILTAFYTANLTAFLTLSKFTLPITAPEDIGKKHYRWVTNKGNPVRDQILADKNDEHIYQEKLIEKLGNLKVFANYPDMEILDSYVYKRDMMFIREKTVINHIMYKDYRQKANGGMEESKRCTYVIAKFPIVKFSRAFAYSKNFKYKELFNYAIQRLIEGGIIEFKLKENLPDAEICPLDLGSTERKLRNTDLLLTYIIVGGGLAVALCVFLMEVLWRVCQRRYRKRKAGRMRANGWPNNHKSRAFRSNLQVTPPPSYQTLFKPPFYYERGGTKKFVNGRDYWIVDGKNGLKQMIPLRTPSALLFQFSN</sequence>
<evidence type="ECO:0000256" key="2">
    <source>
        <dbReference type="ARBA" id="ARBA00008685"/>
    </source>
</evidence>
<keyword evidence="8" id="KW-0325">Glycoprotein</keyword>
<keyword evidence="3" id="KW-1003">Cell membrane</keyword>
<dbReference type="PANTHER" id="PTHR42643">
    <property type="entry name" value="IONOTROPIC RECEPTOR 20A-RELATED"/>
    <property type="match status" value="1"/>
</dbReference>
<evidence type="ECO:0000256" key="6">
    <source>
        <dbReference type="ARBA" id="ARBA00023136"/>
    </source>
</evidence>
<dbReference type="Gene3D" id="1.10.287.70">
    <property type="match status" value="1"/>
</dbReference>
<keyword evidence="7" id="KW-0675">Receptor</keyword>
<dbReference type="GO" id="GO:0005886">
    <property type="term" value="C:plasma membrane"/>
    <property type="evidence" value="ECO:0007669"/>
    <property type="project" value="UniProtKB-SubCell"/>
</dbReference>
<dbReference type="PANTHER" id="PTHR42643:SF30">
    <property type="entry name" value="IONOTROPIC RECEPTOR 40A-RELATED"/>
    <property type="match status" value="1"/>
</dbReference>
<dbReference type="GO" id="GO:0050906">
    <property type="term" value="P:detection of stimulus involved in sensory perception"/>
    <property type="evidence" value="ECO:0007669"/>
    <property type="project" value="UniProtKB-ARBA"/>
</dbReference>
<dbReference type="OrthoDB" id="5984008at2759"/>
<evidence type="ECO:0000256" key="8">
    <source>
        <dbReference type="ARBA" id="ARBA00023180"/>
    </source>
</evidence>
<proteinExistence type="inferred from homology"/>
<dbReference type="SUPFAM" id="SSF81324">
    <property type="entry name" value="Voltage-gated potassium channels"/>
    <property type="match status" value="1"/>
</dbReference>
<evidence type="ECO:0000256" key="5">
    <source>
        <dbReference type="ARBA" id="ARBA00022989"/>
    </source>
</evidence>
<dbReference type="AlphaFoldDB" id="A0A9N9TF58"/>
<keyword evidence="5 9" id="KW-1133">Transmembrane helix</keyword>
<evidence type="ECO:0000256" key="1">
    <source>
        <dbReference type="ARBA" id="ARBA00004651"/>
    </source>
</evidence>
<gene>
    <name evidence="11" type="ORF">PHYEVI_LOCUS642</name>
</gene>
<dbReference type="InterPro" id="IPR052192">
    <property type="entry name" value="Insect_Ionotropic_Sensory_Rcpt"/>
</dbReference>
<dbReference type="Gene3D" id="3.40.190.10">
    <property type="entry name" value="Periplasmic binding protein-like II"/>
    <property type="match status" value="1"/>
</dbReference>
<evidence type="ECO:0000256" key="3">
    <source>
        <dbReference type="ARBA" id="ARBA00022475"/>
    </source>
</evidence>
<feature type="transmembrane region" description="Helical" evidence="9">
    <location>
        <begin position="169"/>
        <end position="190"/>
    </location>
</feature>
<evidence type="ECO:0000256" key="4">
    <source>
        <dbReference type="ARBA" id="ARBA00022692"/>
    </source>
</evidence>
<dbReference type="EMBL" id="OU900094">
    <property type="protein sequence ID" value="CAG9854178.1"/>
    <property type="molecule type" value="Genomic_DNA"/>
</dbReference>
<keyword evidence="4 9" id="KW-0812">Transmembrane</keyword>
<evidence type="ECO:0000256" key="9">
    <source>
        <dbReference type="SAM" id="Phobius"/>
    </source>
</evidence>
<feature type="transmembrane region" description="Helical" evidence="9">
    <location>
        <begin position="435"/>
        <end position="458"/>
    </location>
</feature>
<feature type="domain" description="Ionotropic glutamate receptor C-terminal" evidence="10">
    <location>
        <begin position="167"/>
        <end position="366"/>
    </location>
</feature>
<dbReference type="SUPFAM" id="SSF53850">
    <property type="entry name" value="Periplasmic binding protein-like II"/>
    <property type="match status" value="1"/>
</dbReference>
<accession>A0A9N9TF58</accession>
<comment type="subcellular location">
    <subcellularLocation>
        <location evidence="1">Cell membrane</location>
        <topology evidence="1">Multi-pass membrane protein</topology>
    </subcellularLocation>
</comment>
<dbReference type="InterPro" id="IPR001320">
    <property type="entry name" value="Iontro_rcpt_C"/>
</dbReference>
<dbReference type="GO" id="GO:0015276">
    <property type="term" value="F:ligand-gated monoatomic ion channel activity"/>
    <property type="evidence" value="ECO:0007669"/>
    <property type="project" value="InterPro"/>
</dbReference>
<keyword evidence="6 9" id="KW-0472">Membrane</keyword>
<evidence type="ECO:0000313" key="11">
    <source>
        <dbReference type="EMBL" id="CAG9854178.1"/>
    </source>
</evidence>
<evidence type="ECO:0000313" key="12">
    <source>
        <dbReference type="Proteomes" id="UP001153712"/>
    </source>
</evidence>
<evidence type="ECO:0000259" key="10">
    <source>
        <dbReference type="Pfam" id="PF00060"/>
    </source>
</evidence>
<dbReference type="Pfam" id="PF00060">
    <property type="entry name" value="Lig_chan"/>
    <property type="match status" value="1"/>
</dbReference>
<evidence type="ECO:0000256" key="7">
    <source>
        <dbReference type="ARBA" id="ARBA00023170"/>
    </source>
</evidence>
<comment type="similarity">
    <text evidence="2">Belongs to the glutamate-gated ion channel (TC 1.A.10.1) family.</text>
</comment>
<protein>
    <recommendedName>
        <fullName evidence="10">Ionotropic glutamate receptor C-terminal domain-containing protein</fullName>
    </recommendedName>
</protein>
<keyword evidence="12" id="KW-1185">Reference proteome</keyword>
<feature type="transmembrane region" description="Helical" evidence="9">
    <location>
        <begin position="237"/>
        <end position="258"/>
    </location>
</feature>
<name>A0A9N9TF58_PHYSR</name>
<dbReference type="Proteomes" id="UP001153712">
    <property type="component" value="Chromosome 1"/>
</dbReference>
<organism evidence="11 12">
    <name type="scientific">Phyllotreta striolata</name>
    <name type="common">Striped flea beetle</name>
    <name type="synonym">Crioceris striolata</name>
    <dbReference type="NCBI Taxonomy" id="444603"/>
    <lineage>
        <taxon>Eukaryota</taxon>
        <taxon>Metazoa</taxon>
        <taxon>Ecdysozoa</taxon>
        <taxon>Arthropoda</taxon>
        <taxon>Hexapoda</taxon>
        <taxon>Insecta</taxon>
        <taxon>Pterygota</taxon>
        <taxon>Neoptera</taxon>
        <taxon>Endopterygota</taxon>
        <taxon>Coleoptera</taxon>
        <taxon>Polyphaga</taxon>
        <taxon>Cucujiformia</taxon>
        <taxon>Chrysomeloidea</taxon>
        <taxon>Chrysomelidae</taxon>
        <taxon>Galerucinae</taxon>
        <taxon>Alticini</taxon>
        <taxon>Phyllotreta</taxon>
    </lineage>
</organism>